<dbReference type="RefSeq" id="WP_228104708.1">
    <property type="nucleotide sequence ID" value="NZ_CP101637.1"/>
</dbReference>
<name>A0ABY9PYM5_9FIRM</name>
<dbReference type="Proteomes" id="UP001235030">
    <property type="component" value="Chromosome"/>
</dbReference>
<organism evidence="1 2">
    <name type="scientific">Terrisporobacter mayombei</name>
    <dbReference type="NCBI Taxonomy" id="1541"/>
    <lineage>
        <taxon>Bacteria</taxon>
        <taxon>Bacillati</taxon>
        <taxon>Bacillota</taxon>
        <taxon>Clostridia</taxon>
        <taxon>Peptostreptococcales</taxon>
        <taxon>Peptostreptococcaceae</taxon>
        <taxon>Terrisporobacter</taxon>
    </lineage>
</organism>
<gene>
    <name evidence="1" type="ORF">TEMA_07760</name>
</gene>
<keyword evidence="2" id="KW-1185">Reference proteome</keyword>
<accession>A0ABY9PYM5</accession>
<evidence type="ECO:0000313" key="2">
    <source>
        <dbReference type="Proteomes" id="UP001235030"/>
    </source>
</evidence>
<proteinExistence type="predicted"/>
<sequence>MASTIKNYNDRLVIININSHTGDKVKLNLPVEFVKKLIKNNALDFFIFEEEIVDTQKMIKSLLDSFNYNLTGEVVNLERYNGDLIKIKIQ</sequence>
<dbReference type="EMBL" id="CP101637">
    <property type="protein sequence ID" value="WMT80459.1"/>
    <property type="molecule type" value="Genomic_DNA"/>
</dbReference>
<protein>
    <submittedName>
        <fullName evidence="1">Uncharacterized protein</fullName>
    </submittedName>
</protein>
<reference evidence="1 2" key="1">
    <citation type="submission" date="2022-07" db="EMBL/GenBank/DDBJ databases">
        <title>Genome sequence of Terrisporobacter mayombei DSM6539.</title>
        <authorList>
            <person name="Boeer T."/>
            <person name="Bengelsdorf F.R."/>
            <person name="Daniel R."/>
            <person name="Poehlein A."/>
        </authorList>
    </citation>
    <scope>NUCLEOTIDE SEQUENCE [LARGE SCALE GENOMIC DNA]</scope>
    <source>
        <strain evidence="1 2">DSM 6539</strain>
    </source>
</reference>
<evidence type="ECO:0000313" key="1">
    <source>
        <dbReference type="EMBL" id="WMT80459.1"/>
    </source>
</evidence>